<evidence type="ECO:0000256" key="1">
    <source>
        <dbReference type="ARBA" id="ARBA00001936"/>
    </source>
</evidence>
<dbReference type="PANTHER" id="PTHR12992:SF11">
    <property type="entry name" value="MITOCHONDRIAL COENZYME A DIPHOSPHATASE NUDT8"/>
    <property type="match status" value="1"/>
</dbReference>
<proteinExistence type="predicted"/>
<dbReference type="InterPro" id="IPR045121">
    <property type="entry name" value="CoAse"/>
</dbReference>
<evidence type="ECO:0000313" key="9">
    <source>
        <dbReference type="Proteomes" id="UP000215196"/>
    </source>
</evidence>
<dbReference type="PROSITE" id="PS51462">
    <property type="entry name" value="NUDIX"/>
    <property type="match status" value="1"/>
</dbReference>
<keyword evidence="9" id="KW-1185">Reference proteome</keyword>
<reference evidence="8 9" key="1">
    <citation type="submission" date="2017-06" db="EMBL/GenBank/DDBJ databases">
        <authorList>
            <consortium name="Pathogen Informatics"/>
        </authorList>
    </citation>
    <scope>NUCLEOTIDE SEQUENCE [LARGE SCALE GENOMIC DNA]</scope>
    <source>
        <strain evidence="8 9">NCTC13490</strain>
    </source>
</reference>
<dbReference type="KEGG" id="ctak:4412677_02464"/>
<evidence type="ECO:0000313" key="8">
    <source>
        <dbReference type="EMBL" id="SNV50713.1"/>
    </source>
</evidence>
<dbReference type="Gene3D" id="3.90.79.10">
    <property type="entry name" value="Nucleoside Triphosphate Pyrophosphohydrolase"/>
    <property type="match status" value="1"/>
</dbReference>
<evidence type="ECO:0000256" key="2">
    <source>
        <dbReference type="ARBA" id="ARBA00001946"/>
    </source>
</evidence>
<evidence type="ECO:0000256" key="5">
    <source>
        <dbReference type="ARBA" id="ARBA00022842"/>
    </source>
</evidence>
<dbReference type="Pfam" id="PF00293">
    <property type="entry name" value="NUDIX"/>
    <property type="match status" value="1"/>
</dbReference>
<dbReference type="InterPro" id="IPR015797">
    <property type="entry name" value="NUDIX_hydrolase-like_dom_sf"/>
</dbReference>
<name>A0A239XXC1_9FLAO</name>
<evidence type="ECO:0000256" key="4">
    <source>
        <dbReference type="ARBA" id="ARBA00022801"/>
    </source>
</evidence>
<protein>
    <submittedName>
        <fullName evidence="8">Putative NUDIX hydrolase</fullName>
    </submittedName>
</protein>
<keyword evidence="6" id="KW-0464">Manganese</keyword>
<feature type="region of interest" description="Disordered" evidence="7">
    <location>
        <begin position="73"/>
        <end position="100"/>
    </location>
</feature>
<evidence type="ECO:0000256" key="7">
    <source>
        <dbReference type="SAM" id="MobiDB-lite"/>
    </source>
</evidence>
<keyword evidence="4 8" id="KW-0378">Hydrolase</keyword>
<dbReference type="OrthoDB" id="9802805at2"/>
<evidence type="ECO:0000256" key="3">
    <source>
        <dbReference type="ARBA" id="ARBA00022723"/>
    </source>
</evidence>
<dbReference type="CDD" id="cd03426">
    <property type="entry name" value="NUDIX_CoAse_Nudt7"/>
    <property type="match status" value="1"/>
</dbReference>
<comment type="cofactor">
    <cofactor evidence="1">
        <name>Mn(2+)</name>
        <dbReference type="ChEBI" id="CHEBI:29035"/>
    </cofactor>
</comment>
<dbReference type="AlphaFoldDB" id="A0A239XXC1"/>
<keyword evidence="3" id="KW-0479">Metal-binding</keyword>
<dbReference type="Proteomes" id="UP000215196">
    <property type="component" value="Chromosome 1"/>
</dbReference>
<dbReference type="GO" id="GO:0046872">
    <property type="term" value="F:metal ion binding"/>
    <property type="evidence" value="ECO:0007669"/>
    <property type="project" value="UniProtKB-KW"/>
</dbReference>
<accession>A0A239XXC1</accession>
<dbReference type="SUPFAM" id="SSF55811">
    <property type="entry name" value="Nudix"/>
    <property type="match status" value="1"/>
</dbReference>
<feature type="compositionally biased region" description="Basic and acidic residues" evidence="7">
    <location>
        <begin position="85"/>
        <end position="100"/>
    </location>
</feature>
<dbReference type="RefSeq" id="WP_095073611.1">
    <property type="nucleotide sequence ID" value="NZ_CP034173.1"/>
</dbReference>
<dbReference type="GO" id="GO:0010945">
    <property type="term" value="F:coenzyme A diphosphatase activity"/>
    <property type="evidence" value="ECO:0007669"/>
    <property type="project" value="InterPro"/>
</dbReference>
<dbReference type="EMBL" id="LT906465">
    <property type="protein sequence ID" value="SNV50713.1"/>
    <property type="molecule type" value="Genomic_DNA"/>
</dbReference>
<keyword evidence="5" id="KW-0460">Magnesium</keyword>
<evidence type="ECO:0000256" key="6">
    <source>
        <dbReference type="ARBA" id="ARBA00023211"/>
    </source>
</evidence>
<organism evidence="8 9">
    <name type="scientific">Chryseobacterium taklimakanense</name>
    <dbReference type="NCBI Taxonomy" id="536441"/>
    <lineage>
        <taxon>Bacteria</taxon>
        <taxon>Pseudomonadati</taxon>
        <taxon>Bacteroidota</taxon>
        <taxon>Flavobacteriia</taxon>
        <taxon>Flavobacteriales</taxon>
        <taxon>Weeksellaceae</taxon>
        <taxon>Chryseobacterium group</taxon>
        <taxon>Chryseobacterium</taxon>
    </lineage>
</organism>
<dbReference type="PANTHER" id="PTHR12992">
    <property type="entry name" value="NUDIX HYDROLASE"/>
    <property type="match status" value="1"/>
</dbReference>
<dbReference type="InterPro" id="IPR000086">
    <property type="entry name" value="NUDIX_hydrolase_dom"/>
</dbReference>
<gene>
    <name evidence="8" type="ORF">SAMEA4412677_02464</name>
</gene>
<sequence length="209" mass="24396">MKIFGKDLLRKIKEADLHGEHAHSVYSPPYRPLFTYEEILQRNPRFAAVNILLYLKNDEWYFPLMVRTENENDRHSGQISLPGGSREEDDRDFAHTAQRETSEEMGIEEHYVRIIREISPIYIPPSNFYVHPYISYTKKNPVFKLQESEAMELIEFPVSSILQLNEKPEMMVLPSSRGTEVPVINFNGYIIWGATSMILSEFSQLLKNL</sequence>
<comment type="cofactor">
    <cofactor evidence="2">
        <name>Mg(2+)</name>
        <dbReference type="ChEBI" id="CHEBI:18420"/>
    </cofactor>
</comment>